<name>A0A8D8LGE8_9HEMI</name>
<evidence type="ECO:0000313" key="1">
    <source>
        <dbReference type="EMBL" id="CAG6606063.1"/>
    </source>
</evidence>
<accession>A0A8D8LGE8</accession>
<organism evidence="1">
    <name type="scientific">Cacopsylla melanoneura</name>
    <dbReference type="NCBI Taxonomy" id="428564"/>
    <lineage>
        <taxon>Eukaryota</taxon>
        <taxon>Metazoa</taxon>
        <taxon>Ecdysozoa</taxon>
        <taxon>Arthropoda</taxon>
        <taxon>Hexapoda</taxon>
        <taxon>Insecta</taxon>
        <taxon>Pterygota</taxon>
        <taxon>Neoptera</taxon>
        <taxon>Paraneoptera</taxon>
        <taxon>Hemiptera</taxon>
        <taxon>Sternorrhyncha</taxon>
        <taxon>Psylloidea</taxon>
        <taxon>Psyllidae</taxon>
        <taxon>Psyllinae</taxon>
        <taxon>Cacopsylla</taxon>
    </lineage>
</organism>
<dbReference type="AlphaFoldDB" id="A0A8D8LGE8"/>
<protein>
    <submittedName>
        <fullName evidence="1">Uncharacterized protein</fullName>
    </submittedName>
</protein>
<dbReference type="EMBL" id="HBUF01001851">
    <property type="protein sequence ID" value="CAG6606061.1"/>
    <property type="molecule type" value="Transcribed_RNA"/>
</dbReference>
<reference evidence="1" key="1">
    <citation type="submission" date="2021-05" db="EMBL/GenBank/DDBJ databases">
        <authorList>
            <person name="Alioto T."/>
            <person name="Alioto T."/>
            <person name="Gomez Garrido J."/>
        </authorList>
    </citation>
    <scope>NUCLEOTIDE SEQUENCE</scope>
</reference>
<sequence length="99" mass="10862">MNMNISDRNVNRCSILPNQMQMPNIVRVHSMAGLAGQTLLLAPEHSYRAPTSLPALIHQGMVTKTAPRMVPGTGIRHQARFGQITQTASTLRISICGRK</sequence>
<dbReference type="EMBL" id="HBUF01001852">
    <property type="protein sequence ID" value="CAG6606063.1"/>
    <property type="molecule type" value="Transcribed_RNA"/>
</dbReference>
<proteinExistence type="predicted"/>